<dbReference type="InterPro" id="IPR015421">
    <property type="entry name" value="PyrdxlP-dep_Trfase_major"/>
</dbReference>
<evidence type="ECO:0000256" key="2">
    <source>
        <dbReference type="ARBA" id="ARBA00010447"/>
    </source>
</evidence>
<feature type="domain" description="Aminotransferase class V" evidence="8">
    <location>
        <begin position="25"/>
        <end position="341"/>
    </location>
</feature>
<dbReference type="InterPro" id="IPR015422">
    <property type="entry name" value="PyrdxlP-dep_Trfase_small"/>
</dbReference>
<dbReference type="Gene3D" id="3.40.640.10">
    <property type="entry name" value="Type I PLP-dependent aspartate aminotransferase-like (Major domain)"/>
    <property type="match status" value="1"/>
</dbReference>
<comment type="cofactor">
    <cofactor evidence="1 7">
        <name>pyridoxal 5'-phosphate</name>
        <dbReference type="ChEBI" id="CHEBI:597326"/>
    </cofactor>
</comment>
<comment type="caution">
    <text evidence="9">The sequence shown here is derived from an EMBL/GenBank/DDBJ whole genome shotgun (WGS) entry which is preliminary data.</text>
</comment>
<dbReference type="InterPro" id="IPR010970">
    <property type="entry name" value="Cys_dSase_SufS"/>
</dbReference>
<comment type="similarity">
    <text evidence="2">Belongs to the class-V pyridoxal-phosphate-dependent aminotransferase family. Csd subfamily.</text>
</comment>
<dbReference type="GO" id="GO:0006534">
    <property type="term" value="P:cysteine metabolic process"/>
    <property type="evidence" value="ECO:0007669"/>
    <property type="project" value="InterPro"/>
</dbReference>
<dbReference type="PROSITE" id="PS00595">
    <property type="entry name" value="AA_TRANSFER_CLASS_5"/>
    <property type="match status" value="1"/>
</dbReference>
<dbReference type="Pfam" id="PF00266">
    <property type="entry name" value="Aminotran_5"/>
    <property type="match status" value="2"/>
</dbReference>
<dbReference type="PANTHER" id="PTHR43586:SF8">
    <property type="entry name" value="CYSTEINE DESULFURASE 1, CHLOROPLASTIC"/>
    <property type="match status" value="1"/>
</dbReference>
<dbReference type="PANTHER" id="PTHR43586">
    <property type="entry name" value="CYSTEINE DESULFURASE"/>
    <property type="match status" value="1"/>
</dbReference>
<evidence type="ECO:0000256" key="5">
    <source>
        <dbReference type="ARBA" id="ARBA00022898"/>
    </source>
</evidence>
<proteinExistence type="inferred from homology"/>
<evidence type="ECO:0000256" key="1">
    <source>
        <dbReference type="ARBA" id="ARBA00001933"/>
    </source>
</evidence>
<dbReference type="InterPro" id="IPR020578">
    <property type="entry name" value="Aminotrans_V_PyrdxlP_BS"/>
</dbReference>
<dbReference type="InterPro" id="IPR015424">
    <property type="entry name" value="PyrdxlP-dep_Trfase"/>
</dbReference>
<reference evidence="9 10" key="1">
    <citation type="journal article" date="2016" name="Nat. Commun.">
        <title>Thousands of microbial genomes shed light on interconnected biogeochemical processes in an aquifer system.</title>
        <authorList>
            <person name="Anantharaman K."/>
            <person name="Brown C.T."/>
            <person name="Hug L.A."/>
            <person name="Sharon I."/>
            <person name="Castelle C.J."/>
            <person name="Probst A.J."/>
            <person name="Thomas B.C."/>
            <person name="Singh A."/>
            <person name="Wilkins M.J."/>
            <person name="Karaoz U."/>
            <person name="Brodie E.L."/>
            <person name="Williams K.H."/>
            <person name="Hubbard S.S."/>
            <person name="Banfield J.F."/>
        </authorList>
    </citation>
    <scope>NUCLEOTIDE SEQUENCE [LARGE SCALE GENOMIC DNA]</scope>
</reference>
<evidence type="ECO:0000256" key="4">
    <source>
        <dbReference type="ARBA" id="ARBA00022679"/>
    </source>
</evidence>
<dbReference type="EC" id="2.8.1.7" evidence="3"/>
<dbReference type="AlphaFoldDB" id="A0A1F5I3D9"/>
<keyword evidence="4" id="KW-0808">Transferase</keyword>
<evidence type="ECO:0000313" key="10">
    <source>
        <dbReference type="Proteomes" id="UP000179227"/>
    </source>
</evidence>
<dbReference type="GO" id="GO:0031071">
    <property type="term" value="F:cysteine desulfurase activity"/>
    <property type="evidence" value="ECO:0007669"/>
    <property type="project" value="UniProtKB-EC"/>
</dbReference>
<dbReference type="GO" id="GO:0030170">
    <property type="term" value="F:pyridoxal phosphate binding"/>
    <property type="evidence" value="ECO:0007669"/>
    <property type="project" value="InterPro"/>
</dbReference>
<name>A0A1F5I3D9_9BACT</name>
<evidence type="ECO:0000256" key="3">
    <source>
        <dbReference type="ARBA" id="ARBA00012239"/>
    </source>
</evidence>
<evidence type="ECO:0000256" key="6">
    <source>
        <dbReference type="ARBA" id="ARBA00050776"/>
    </source>
</evidence>
<dbReference type="CDD" id="cd06453">
    <property type="entry name" value="SufS_like"/>
    <property type="match status" value="1"/>
</dbReference>
<feature type="domain" description="Aminotransferase class V" evidence="8">
    <location>
        <begin position="368"/>
        <end position="436"/>
    </location>
</feature>
<organism evidence="9 10">
    <name type="scientific">Candidatus Curtissbacteria bacterium RIFCSPLOWO2_01_FULL_42_26</name>
    <dbReference type="NCBI Taxonomy" id="1797729"/>
    <lineage>
        <taxon>Bacteria</taxon>
        <taxon>Candidatus Curtissiibacteriota</taxon>
    </lineage>
</organism>
<dbReference type="Proteomes" id="UP000179227">
    <property type="component" value="Unassembled WGS sequence"/>
</dbReference>
<evidence type="ECO:0000259" key="8">
    <source>
        <dbReference type="Pfam" id="PF00266"/>
    </source>
</evidence>
<dbReference type="InterPro" id="IPR000192">
    <property type="entry name" value="Aminotrans_V_dom"/>
</dbReference>
<comment type="catalytic activity">
    <reaction evidence="6">
        <text>(sulfur carrier)-H + L-cysteine = (sulfur carrier)-SH + L-alanine</text>
        <dbReference type="Rhea" id="RHEA:43892"/>
        <dbReference type="Rhea" id="RHEA-COMP:14737"/>
        <dbReference type="Rhea" id="RHEA-COMP:14739"/>
        <dbReference type="ChEBI" id="CHEBI:29917"/>
        <dbReference type="ChEBI" id="CHEBI:35235"/>
        <dbReference type="ChEBI" id="CHEBI:57972"/>
        <dbReference type="ChEBI" id="CHEBI:64428"/>
        <dbReference type="EC" id="2.8.1.7"/>
    </reaction>
</comment>
<sequence>MIDGVKVRKDFPILDRKVNGKKIAYLDSAATSQKPRQVIEAISDYYQKSNANIHRGIHTLSLEATEAYEGARKKVAEFVGVSDPAEIIFVRSTTEAINLVAYSWGRLNIDKGDEIVLTVAEHHSNFVPWQQLAAENGAVIKVVPLRPIRGSQGKLIDINGELDILAFRKALTKKTKLVTFFHVSNVLGTVNDVQRLAFSVKRLAPQALVLVDGAQAVAHMPVDIDSIGCDFYAFSGHKMLGPTGIGVLWARREILEQMAPFQFGGEMISKVTLEKSTWNDLPWKFEAGTPNIEGAIGLGAAVDYLTELGMENVRKHEIELTRYALEKLTKIPEVVIYGPSYYSSRQRREVTAKNNINSKVSSPRHLADRTINRAGVVSFNIGNIPPHDVASILDSEGVEIRSGYNCAEPLARFLGSGPVARVSFYIYNTREEVDRLVEGILKVREVFGIVGKWDSGKKKPRINLQSNHPTILHT</sequence>
<protein>
    <recommendedName>
        <fullName evidence="3">cysteine desulfurase</fullName>
        <ecNumber evidence="3">2.8.1.7</ecNumber>
    </recommendedName>
</protein>
<dbReference type="Gene3D" id="3.90.1150.10">
    <property type="entry name" value="Aspartate Aminotransferase, domain 1"/>
    <property type="match status" value="1"/>
</dbReference>
<gene>
    <name evidence="9" type="ORF">A3A60_03565</name>
</gene>
<evidence type="ECO:0000313" key="9">
    <source>
        <dbReference type="EMBL" id="OGE10904.1"/>
    </source>
</evidence>
<dbReference type="STRING" id="1797729.A3A60_03565"/>
<dbReference type="SUPFAM" id="SSF53383">
    <property type="entry name" value="PLP-dependent transferases"/>
    <property type="match status" value="1"/>
</dbReference>
<dbReference type="EMBL" id="MFBS01000005">
    <property type="protein sequence ID" value="OGE10904.1"/>
    <property type="molecule type" value="Genomic_DNA"/>
</dbReference>
<accession>A0A1F5I3D9</accession>
<evidence type="ECO:0000256" key="7">
    <source>
        <dbReference type="RuleBase" id="RU004504"/>
    </source>
</evidence>
<keyword evidence="5" id="KW-0663">Pyridoxal phosphate</keyword>